<sequence>MSKAPARLRGTAAGLLTAALTLAAHTLGGGQLPFGATGLQLVVAGAAGGLAASLWVMIAAHAGATVLAAALSHRGPPFAAWR</sequence>
<proteinExistence type="predicted"/>
<accession>A0A178LSK1</accession>
<dbReference type="Proteomes" id="UP000078396">
    <property type="component" value="Unassembled WGS sequence"/>
</dbReference>
<feature type="transmembrane region" description="Helical" evidence="1">
    <location>
        <begin position="52"/>
        <end position="72"/>
    </location>
</feature>
<reference evidence="2 3" key="1">
    <citation type="submission" date="2016-04" db="EMBL/GenBank/DDBJ databases">
        <title>Draft Genome Sequences of Staphylococcus capitis Strain H36, S. capitis Strain H65, S. cohnii Strain H62, S. hominis Strain H69, Mycobacterium iranicum Strain H39, Plantibacter sp. Strain H53, Pseudomonas oryzihabitans Strain H72, and Microbacterium sp. Strain H83, isolated from residential settings.</title>
        <authorList>
            <person name="Lymperopoulou D."/>
            <person name="Adams R.I."/>
            <person name="Lindow S."/>
            <person name="Coil D.A."/>
            <person name="Jospin G."/>
            <person name="Eisen J.A."/>
        </authorList>
    </citation>
    <scope>NUCLEOTIDE SEQUENCE [LARGE SCALE GENOMIC DNA]</scope>
    <source>
        <strain evidence="2 3">H39</strain>
    </source>
</reference>
<evidence type="ECO:0000313" key="2">
    <source>
        <dbReference type="EMBL" id="OAN36969.1"/>
    </source>
</evidence>
<dbReference type="RefSeq" id="WP_064282782.1">
    <property type="nucleotide sequence ID" value="NZ_LWCS01000031.1"/>
</dbReference>
<evidence type="ECO:0000256" key="1">
    <source>
        <dbReference type="SAM" id="Phobius"/>
    </source>
</evidence>
<dbReference type="AlphaFoldDB" id="A0A178LSK1"/>
<name>A0A178LSK1_MYCIR</name>
<keyword evidence="1" id="KW-0472">Membrane</keyword>
<gene>
    <name evidence="2" type="ORF">A4X20_23825</name>
</gene>
<comment type="caution">
    <text evidence="2">The sequence shown here is derived from an EMBL/GenBank/DDBJ whole genome shotgun (WGS) entry which is preliminary data.</text>
</comment>
<evidence type="ECO:0000313" key="3">
    <source>
        <dbReference type="Proteomes" id="UP000078396"/>
    </source>
</evidence>
<keyword evidence="1" id="KW-1133">Transmembrane helix</keyword>
<dbReference type="EMBL" id="LWCS01000031">
    <property type="protein sequence ID" value="OAN36969.1"/>
    <property type="molecule type" value="Genomic_DNA"/>
</dbReference>
<keyword evidence="1" id="KW-0812">Transmembrane</keyword>
<protein>
    <submittedName>
        <fullName evidence="2">Uncharacterized protein</fullName>
    </submittedName>
</protein>
<organism evidence="2 3">
    <name type="scientific">Mycolicibacterium iranicum</name>
    <name type="common">Mycobacterium iranicum</name>
    <dbReference type="NCBI Taxonomy" id="912594"/>
    <lineage>
        <taxon>Bacteria</taxon>
        <taxon>Bacillati</taxon>
        <taxon>Actinomycetota</taxon>
        <taxon>Actinomycetes</taxon>
        <taxon>Mycobacteriales</taxon>
        <taxon>Mycobacteriaceae</taxon>
        <taxon>Mycolicibacterium</taxon>
    </lineage>
</organism>